<dbReference type="OrthoDB" id="307287at2157"/>
<keyword evidence="1" id="KW-0812">Transmembrane</keyword>
<feature type="transmembrane region" description="Helical" evidence="1">
    <location>
        <begin position="76"/>
        <end position="94"/>
    </location>
</feature>
<sequence length="239" mass="27192">MSDETPGDPERAEEAKLGSEIADHSTEMSSILGDAYRGELDRETTWRSRLDQTTTWGVTVVAAILTWAFSSGDNPHYIILVGILVLSFFLFIEARRYRDYDVYRSRVRLFQQNLLADALDPSVGVEHEDWRSKLSQDYRTPTLKVSTWEATANRLRRIYLPLLAVLLVAWLFRITAFAPNENPLTTATIAVVPGIFVVAAIALYYIAAILIVLWPRERHAKGEFREGDPETWKEDEDDG</sequence>
<gene>
    <name evidence="2" type="ORF">HSB1_42070</name>
</gene>
<evidence type="ECO:0000256" key="1">
    <source>
        <dbReference type="SAM" id="Phobius"/>
    </source>
</evidence>
<dbReference type="eggNOG" id="arCOG08962">
    <property type="taxonomic scope" value="Archaea"/>
</dbReference>
<dbReference type="InterPro" id="IPR014470">
    <property type="entry name" value="UCP01500"/>
</dbReference>
<protein>
    <recommendedName>
        <fullName evidence="4">DUF2270 domain-containing protein</fullName>
    </recommendedName>
</protein>
<proteinExistence type="predicted"/>
<evidence type="ECO:0000313" key="3">
    <source>
        <dbReference type="Proteomes" id="UP000007813"/>
    </source>
</evidence>
<evidence type="ECO:0000313" key="2">
    <source>
        <dbReference type="EMBL" id="EJN57519.1"/>
    </source>
</evidence>
<dbReference type="EMBL" id="ALJD01000013">
    <property type="protein sequence ID" value="EJN57519.1"/>
    <property type="molecule type" value="Genomic_DNA"/>
</dbReference>
<dbReference type="AlphaFoldDB" id="J3JDI5"/>
<comment type="caution">
    <text evidence="2">The sequence shown here is derived from an EMBL/GenBank/DDBJ whole genome shotgun (WGS) entry which is preliminary data.</text>
</comment>
<keyword evidence="1" id="KW-0472">Membrane</keyword>
<dbReference type="Pfam" id="PF10028">
    <property type="entry name" value="DUF2270"/>
    <property type="match status" value="1"/>
</dbReference>
<keyword evidence="1" id="KW-1133">Transmembrane helix</keyword>
<accession>J3JDI5</accession>
<reference evidence="2 3" key="1">
    <citation type="journal article" date="2012" name="J. Bacteriol.">
        <title>Draft Genome Sequence of the Extremely Halophilic Archaeon Halogranum salarium B-1T.</title>
        <authorList>
            <person name="Kim K.K."/>
            <person name="Lee K.C."/>
            <person name="Lee J.S."/>
        </authorList>
    </citation>
    <scope>NUCLEOTIDE SEQUENCE [LARGE SCALE GENOMIC DNA]</scope>
    <source>
        <strain evidence="2 3">B-1</strain>
    </source>
</reference>
<dbReference type="RefSeq" id="WP_009367656.1">
    <property type="nucleotide sequence ID" value="NZ_ALJD01000013.1"/>
</dbReference>
<dbReference type="Proteomes" id="UP000007813">
    <property type="component" value="Unassembled WGS sequence"/>
</dbReference>
<organism evidence="2 3">
    <name type="scientific">Halogranum salarium B-1</name>
    <dbReference type="NCBI Taxonomy" id="1210908"/>
    <lineage>
        <taxon>Archaea</taxon>
        <taxon>Methanobacteriati</taxon>
        <taxon>Methanobacteriota</taxon>
        <taxon>Stenosarchaea group</taxon>
        <taxon>Halobacteria</taxon>
        <taxon>Halobacteriales</taxon>
        <taxon>Haloferacaceae</taxon>
    </lineage>
</organism>
<name>J3JDI5_9EURY</name>
<evidence type="ECO:0008006" key="4">
    <source>
        <dbReference type="Google" id="ProtNLM"/>
    </source>
</evidence>
<feature type="transmembrane region" description="Helical" evidence="1">
    <location>
        <begin position="158"/>
        <end position="178"/>
    </location>
</feature>
<feature type="transmembrane region" description="Helical" evidence="1">
    <location>
        <begin position="190"/>
        <end position="214"/>
    </location>
</feature>